<comment type="catalytic activity">
    <reaction evidence="1">
        <text>alpha-D-mannose 1-phosphate = D-mannose 6-phosphate</text>
        <dbReference type="Rhea" id="RHEA:11140"/>
        <dbReference type="ChEBI" id="CHEBI:58409"/>
        <dbReference type="ChEBI" id="CHEBI:58735"/>
        <dbReference type="EC" id="5.4.2.8"/>
    </reaction>
</comment>
<comment type="similarity">
    <text evidence="4">Belongs to the phosphohexose mutase family.</text>
</comment>
<proteinExistence type="inferred from homology"/>
<dbReference type="Pfam" id="PF02878">
    <property type="entry name" value="PGM_PMM_I"/>
    <property type="match status" value="1"/>
</dbReference>
<dbReference type="Proteomes" id="UP001169760">
    <property type="component" value="Unassembled WGS sequence"/>
</dbReference>
<comment type="caution">
    <text evidence="15">The sequence shown here is derived from an EMBL/GenBank/DDBJ whole genome shotgun (WGS) entry which is preliminary data.</text>
</comment>
<keyword evidence="10" id="KW-0472">Membrane</keyword>
<dbReference type="InterPro" id="IPR016066">
    <property type="entry name" value="A-D-PHexomutase_CS"/>
</dbReference>
<dbReference type="Pfam" id="PF02879">
    <property type="entry name" value="PGM_PMM_II"/>
    <property type="match status" value="1"/>
</dbReference>
<dbReference type="InterPro" id="IPR005845">
    <property type="entry name" value="A-D-PHexomutase_a/b/a-II"/>
</dbReference>
<dbReference type="Gene3D" id="3.40.120.10">
    <property type="entry name" value="Alpha-D-Glucose-1,6-Bisphosphate, subunit A, domain 3"/>
    <property type="match status" value="3"/>
</dbReference>
<evidence type="ECO:0000256" key="9">
    <source>
        <dbReference type="ARBA" id="ARBA00023235"/>
    </source>
</evidence>
<dbReference type="CDD" id="cd03089">
    <property type="entry name" value="PMM_PGM"/>
    <property type="match status" value="1"/>
</dbReference>
<evidence type="ECO:0000256" key="8">
    <source>
        <dbReference type="ARBA" id="ARBA00022842"/>
    </source>
</evidence>
<keyword evidence="7" id="KW-0479">Metal-binding</keyword>
<evidence type="ECO:0000313" key="15">
    <source>
        <dbReference type="EMBL" id="MDO6423930.1"/>
    </source>
</evidence>
<comment type="pathway">
    <text evidence="3">Nucleotide-sugar biosynthesis; GDP-alpha-D-mannose biosynthesis; alpha-D-mannose 1-phosphate from D-fructose 6-phosphate: step 2/2.</text>
</comment>
<feature type="domain" description="Alpha-D-phosphohexomutase alpha/beta/alpha" evidence="12">
    <location>
        <begin position="377"/>
        <end position="506"/>
    </location>
</feature>
<evidence type="ECO:0000256" key="6">
    <source>
        <dbReference type="ARBA" id="ARBA00022553"/>
    </source>
</evidence>
<evidence type="ECO:0000259" key="11">
    <source>
        <dbReference type="Pfam" id="PF00408"/>
    </source>
</evidence>
<evidence type="ECO:0000256" key="5">
    <source>
        <dbReference type="ARBA" id="ARBA00012730"/>
    </source>
</evidence>
<evidence type="ECO:0000256" key="10">
    <source>
        <dbReference type="SAM" id="Phobius"/>
    </source>
</evidence>
<evidence type="ECO:0000256" key="4">
    <source>
        <dbReference type="ARBA" id="ARBA00010231"/>
    </source>
</evidence>
<feature type="domain" description="Alpha-D-phosphohexomutase alpha/beta/alpha" evidence="13">
    <location>
        <begin position="524"/>
        <end position="620"/>
    </location>
</feature>
<evidence type="ECO:0000256" key="3">
    <source>
        <dbReference type="ARBA" id="ARBA00004699"/>
    </source>
</evidence>
<dbReference type="AlphaFoldDB" id="A0AAW7X7U6"/>
<keyword evidence="9" id="KW-0413">Isomerase</keyword>
<dbReference type="Pfam" id="PF00408">
    <property type="entry name" value="PGM_PMM_IV"/>
    <property type="match status" value="1"/>
</dbReference>
<dbReference type="InterPro" id="IPR005844">
    <property type="entry name" value="A-D-PHexomutase_a/b/a-I"/>
</dbReference>
<dbReference type="PRINTS" id="PR00509">
    <property type="entry name" value="PGMPMM"/>
</dbReference>
<protein>
    <recommendedName>
        <fullName evidence="5">phosphomannomutase</fullName>
        <ecNumber evidence="5">5.4.2.8</ecNumber>
    </recommendedName>
</protein>
<organism evidence="15 16">
    <name type="scientific">Saccharophagus degradans</name>
    <dbReference type="NCBI Taxonomy" id="86304"/>
    <lineage>
        <taxon>Bacteria</taxon>
        <taxon>Pseudomonadati</taxon>
        <taxon>Pseudomonadota</taxon>
        <taxon>Gammaproteobacteria</taxon>
        <taxon>Cellvibrionales</taxon>
        <taxon>Cellvibrionaceae</taxon>
        <taxon>Saccharophagus</taxon>
    </lineage>
</organism>
<gene>
    <name evidence="15" type="ORF">Q4521_15710</name>
</gene>
<dbReference type="PROSITE" id="PS00710">
    <property type="entry name" value="PGM_PMM"/>
    <property type="match status" value="1"/>
</dbReference>
<dbReference type="InterPro" id="IPR005841">
    <property type="entry name" value="Alpha-D-phosphohexomutase_SF"/>
</dbReference>
<dbReference type="SUPFAM" id="SSF53738">
    <property type="entry name" value="Phosphoglucomutase, first 3 domains"/>
    <property type="match status" value="3"/>
</dbReference>
<accession>A0AAW7X7U6</accession>
<evidence type="ECO:0000313" key="16">
    <source>
        <dbReference type="Proteomes" id="UP001169760"/>
    </source>
</evidence>
<name>A0AAW7X7U6_9GAMM</name>
<evidence type="ECO:0000259" key="12">
    <source>
        <dbReference type="Pfam" id="PF02878"/>
    </source>
</evidence>
<dbReference type="PANTHER" id="PTHR43771">
    <property type="entry name" value="PHOSPHOMANNOMUTASE"/>
    <property type="match status" value="1"/>
</dbReference>
<dbReference type="SUPFAM" id="SSF55957">
    <property type="entry name" value="Phosphoglucomutase, C-terminal domain"/>
    <property type="match status" value="1"/>
</dbReference>
<dbReference type="RefSeq" id="WP_303493455.1">
    <property type="nucleotide sequence ID" value="NZ_JAUOPB010000011.1"/>
</dbReference>
<feature type="domain" description="Alpha-D-phosphohexomutase alpha/beta/alpha" evidence="14">
    <location>
        <begin position="625"/>
        <end position="732"/>
    </location>
</feature>
<dbReference type="InterPro" id="IPR005846">
    <property type="entry name" value="A-D-PHexomutase_a/b/a-III"/>
</dbReference>
<evidence type="ECO:0000259" key="14">
    <source>
        <dbReference type="Pfam" id="PF02880"/>
    </source>
</evidence>
<keyword evidence="10" id="KW-1133">Transmembrane helix</keyword>
<feature type="transmembrane region" description="Helical" evidence="10">
    <location>
        <begin position="275"/>
        <end position="295"/>
    </location>
</feature>
<keyword evidence="8" id="KW-0460">Magnesium</keyword>
<dbReference type="GO" id="GO:0004615">
    <property type="term" value="F:phosphomannomutase activity"/>
    <property type="evidence" value="ECO:0007669"/>
    <property type="project" value="UniProtKB-EC"/>
</dbReference>
<evidence type="ECO:0000259" key="13">
    <source>
        <dbReference type="Pfam" id="PF02879"/>
    </source>
</evidence>
<feature type="transmembrane region" description="Helical" evidence="10">
    <location>
        <begin position="32"/>
        <end position="55"/>
    </location>
</feature>
<evidence type="ECO:0000256" key="7">
    <source>
        <dbReference type="ARBA" id="ARBA00022723"/>
    </source>
</evidence>
<reference evidence="15" key="1">
    <citation type="submission" date="2023-07" db="EMBL/GenBank/DDBJ databases">
        <title>Genome content predicts the carbon catabolic preferences of heterotrophic bacteria.</title>
        <authorList>
            <person name="Gralka M."/>
        </authorList>
    </citation>
    <scope>NUCLEOTIDE SEQUENCE</scope>
    <source>
        <strain evidence="15">I3M17_2</strain>
    </source>
</reference>
<keyword evidence="6" id="KW-0597">Phosphoprotein</keyword>
<dbReference type="InterPro" id="IPR036900">
    <property type="entry name" value="A-D-PHexomutase_C_sf"/>
</dbReference>
<dbReference type="InterPro" id="IPR016055">
    <property type="entry name" value="A-D-PHexomutase_a/b/a-I/II/III"/>
</dbReference>
<sequence>MLPKPSRANLEDGSSVKGKSVKAKKTSKASPVVIAVSIALVVAAIIVGGVGFAAYKFLVIDVQEKQLIKLTEQRSAIVAENLKIYIDSVYQQVDFFARKPSLASALASNDEVALKDIEVQILKQVNNVESAQAFPKGSAKLDAEASFPIRFAELEQIRLAEEREAVLPEFANINKQWLLSYAVAVPSVSDLPAHGTLLLRFNIDGVKRAIGEENVQFGRATLIQKIPGVQDRNVFVVGQGGEGRAEPAAVEGTYWHIIFEPSPLMRAQASVDATLIYIGIGALAAICFLTAVLLGRRIGLRMVAKAETQAVNVSLGLKPDAVAPSVPQDILDIEISDEDEALLGLEDEETATAGSASLADIPEQTEDIDDSLLPNVIFRAYDIRGLAKTEITKEIAQQIGQAVASEALDAGETTLIVARDARTHSPELTEYLIRGILSTGCDVMNIGTVPTPLLYFATETLDCGKSGIMVTASHNPAEYNGFKVVINGKCRAEEDIKAIRARILSKNLYEGAGEEKRHDIVPNYIDTIFSDVALAGDISIVIDAANGVTGKVAPQLFEELGCGVVPLFCDLDGTFPNHDPDPTIVKNLQPLIAKVRETNADLGVAFDGDGDRLVVVTPKGKIIWPDRLLMLFAKDIVSRNPGADVVFDVKSTRALNQCITDYGGRPILWKTGHSPMKGKMLETGALLGGEYSGHIFIKDRWFGFDDGMYAAARLIEIISLQGETLDEIIGEFPELISTTEVRVDVAEDKKFKLIENLIQNGDFGEAKLTTLDGLRADFKDGWGLVRGSNTSASITLRFEAENEEFLHFIKVLFVRELRKVDNTIVVDWEQ</sequence>
<evidence type="ECO:0000256" key="1">
    <source>
        <dbReference type="ARBA" id="ARBA00000586"/>
    </source>
</evidence>
<dbReference type="GO" id="GO:0000287">
    <property type="term" value="F:magnesium ion binding"/>
    <property type="evidence" value="ECO:0007669"/>
    <property type="project" value="InterPro"/>
</dbReference>
<dbReference type="EC" id="5.4.2.8" evidence="5"/>
<keyword evidence="10" id="KW-0812">Transmembrane</keyword>
<comment type="cofactor">
    <cofactor evidence="2">
        <name>Mg(2+)</name>
        <dbReference type="ChEBI" id="CHEBI:18420"/>
    </cofactor>
</comment>
<evidence type="ECO:0000256" key="2">
    <source>
        <dbReference type="ARBA" id="ARBA00001946"/>
    </source>
</evidence>
<dbReference type="GO" id="GO:0005975">
    <property type="term" value="P:carbohydrate metabolic process"/>
    <property type="evidence" value="ECO:0007669"/>
    <property type="project" value="InterPro"/>
</dbReference>
<dbReference type="InterPro" id="IPR005843">
    <property type="entry name" value="A-D-PHexomutase_C"/>
</dbReference>
<dbReference type="EMBL" id="JAUOPB010000011">
    <property type="protein sequence ID" value="MDO6423930.1"/>
    <property type="molecule type" value="Genomic_DNA"/>
</dbReference>
<dbReference type="PANTHER" id="PTHR43771:SF2">
    <property type="entry name" value="PHOSPHOMANNOMUTASE_PHOSPHOGLUCOMUTASE"/>
    <property type="match status" value="1"/>
</dbReference>
<feature type="domain" description="Alpha-D-phosphohexomutase C-terminal" evidence="11">
    <location>
        <begin position="740"/>
        <end position="806"/>
    </location>
</feature>
<dbReference type="Pfam" id="PF02880">
    <property type="entry name" value="PGM_PMM_III"/>
    <property type="match status" value="1"/>
</dbReference>
<dbReference type="Gene3D" id="3.30.310.50">
    <property type="entry name" value="Alpha-D-phosphohexomutase, C-terminal domain"/>
    <property type="match status" value="1"/>
</dbReference>